<dbReference type="GeneID" id="28822941"/>
<gene>
    <name evidence="4" type="ORF">LY89DRAFT_671378</name>
</gene>
<dbReference type="EMBL" id="KQ947419">
    <property type="protein sequence ID" value="KUJ14984.1"/>
    <property type="molecule type" value="Genomic_DNA"/>
</dbReference>
<evidence type="ECO:0000256" key="1">
    <source>
        <dbReference type="SAM" id="MobiDB-lite"/>
    </source>
</evidence>
<dbReference type="Proteomes" id="UP000070700">
    <property type="component" value="Unassembled WGS sequence"/>
</dbReference>
<keyword evidence="5" id="KW-1185">Reference proteome</keyword>
<feature type="signal peptide" evidence="3">
    <location>
        <begin position="1"/>
        <end position="18"/>
    </location>
</feature>
<dbReference type="RefSeq" id="XP_018069339.1">
    <property type="nucleotide sequence ID" value="XM_018213215.1"/>
</dbReference>
<dbReference type="KEGG" id="psco:LY89DRAFT_671378"/>
<proteinExistence type="predicted"/>
<protein>
    <recommendedName>
        <fullName evidence="6">Mid2 domain-containing protein</fullName>
    </recommendedName>
</protein>
<keyword evidence="2" id="KW-0812">Transmembrane</keyword>
<feature type="chain" id="PRO_5008267843" description="Mid2 domain-containing protein" evidence="3">
    <location>
        <begin position="19"/>
        <end position="297"/>
    </location>
</feature>
<feature type="compositionally biased region" description="Polar residues" evidence="1">
    <location>
        <begin position="260"/>
        <end position="283"/>
    </location>
</feature>
<organism evidence="4 5">
    <name type="scientific">Mollisia scopiformis</name>
    <name type="common">Conifer needle endophyte fungus</name>
    <name type="synonym">Phialocephala scopiformis</name>
    <dbReference type="NCBI Taxonomy" id="149040"/>
    <lineage>
        <taxon>Eukaryota</taxon>
        <taxon>Fungi</taxon>
        <taxon>Dikarya</taxon>
        <taxon>Ascomycota</taxon>
        <taxon>Pezizomycotina</taxon>
        <taxon>Leotiomycetes</taxon>
        <taxon>Helotiales</taxon>
        <taxon>Mollisiaceae</taxon>
        <taxon>Mollisia</taxon>
    </lineage>
</organism>
<evidence type="ECO:0000256" key="2">
    <source>
        <dbReference type="SAM" id="Phobius"/>
    </source>
</evidence>
<dbReference type="InParanoid" id="A0A194X4J4"/>
<keyword evidence="2" id="KW-0472">Membrane</keyword>
<evidence type="ECO:0000313" key="4">
    <source>
        <dbReference type="EMBL" id="KUJ14984.1"/>
    </source>
</evidence>
<evidence type="ECO:0000313" key="5">
    <source>
        <dbReference type="Proteomes" id="UP000070700"/>
    </source>
</evidence>
<feature type="compositionally biased region" description="Pro residues" evidence="1">
    <location>
        <begin position="239"/>
        <end position="254"/>
    </location>
</feature>
<sequence length="297" mass="31471">MKSYHIFFFLVAARSVVAADSTTCYYPDGVTTEPNHVPCNTTLSTSACCDPLDSCTTSGLCLGRTGFNYRGSCTDKTWTSDNCASGCHSDPFTKDAYDTFTPLWSCDVAGAFQADYCCNSPNRNCCTIATFAYGTTGEAFRPGMDQMLLTLASINASAPVTVTVTATAGLASQTGSSNGSSSSSSNIGTAVGAGVGVPLGILAVGILGFLFYRERRHSQQAGSRSNIMEMDPSKTYYQQPPPPPPPPPPQPPYVPFVEAQGQSPISQSVTLAPQSRRMSTQKSPAFESRPSDVHELI</sequence>
<accession>A0A194X4J4</accession>
<dbReference type="OrthoDB" id="3558069at2759"/>
<reference evidence="4 5" key="1">
    <citation type="submission" date="2015-10" db="EMBL/GenBank/DDBJ databases">
        <title>Full genome of DAOMC 229536 Phialocephala scopiformis, a fungal endophyte of spruce producing the potent anti-insectan compound rugulosin.</title>
        <authorList>
            <consortium name="DOE Joint Genome Institute"/>
            <person name="Walker A.K."/>
            <person name="Frasz S.L."/>
            <person name="Seifert K.A."/>
            <person name="Miller J.D."/>
            <person name="Mondo S.J."/>
            <person name="Labutti K."/>
            <person name="Lipzen A."/>
            <person name="Dockter R."/>
            <person name="Kennedy M."/>
            <person name="Grigoriev I.V."/>
            <person name="Spatafora J.W."/>
        </authorList>
    </citation>
    <scope>NUCLEOTIDE SEQUENCE [LARGE SCALE GENOMIC DNA]</scope>
    <source>
        <strain evidence="4 5">CBS 120377</strain>
    </source>
</reference>
<evidence type="ECO:0000256" key="3">
    <source>
        <dbReference type="SAM" id="SignalP"/>
    </source>
</evidence>
<keyword evidence="3" id="KW-0732">Signal</keyword>
<keyword evidence="2" id="KW-1133">Transmembrane helix</keyword>
<feature type="transmembrane region" description="Helical" evidence="2">
    <location>
        <begin position="190"/>
        <end position="212"/>
    </location>
</feature>
<evidence type="ECO:0008006" key="6">
    <source>
        <dbReference type="Google" id="ProtNLM"/>
    </source>
</evidence>
<feature type="region of interest" description="Disordered" evidence="1">
    <location>
        <begin position="220"/>
        <end position="297"/>
    </location>
</feature>
<name>A0A194X4J4_MOLSC</name>
<dbReference type="AlphaFoldDB" id="A0A194X4J4"/>